<protein>
    <recommendedName>
        <fullName evidence="3">DUF1173 domain-containing protein</fullName>
    </recommendedName>
</protein>
<dbReference type="Pfam" id="PF06666">
    <property type="entry name" value="DUF1173"/>
    <property type="match status" value="1"/>
</dbReference>
<name>A0A1G7G860_9RHOB</name>
<proteinExistence type="predicted"/>
<reference evidence="1 2" key="1">
    <citation type="submission" date="2016-10" db="EMBL/GenBank/DDBJ databases">
        <authorList>
            <person name="de Groot N.N."/>
        </authorList>
    </citation>
    <scope>NUCLEOTIDE SEQUENCE [LARGE SCALE GENOMIC DNA]</scope>
    <source>
        <strain evidence="1 2">DSM 22220</strain>
    </source>
</reference>
<dbReference type="AlphaFoldDB" id="A0A1G7G860"/>
<dbReference type="EMBL" id="FNAH01000012">
    <property type="protein sequence ID" value="SDE84302.1"/>
    <property type="molecule type" value="Genomic_DNA"/>
</dbReference>
<dbReference type="InterPro" id="IPR009553">
    <property type="entry name" value="DUF1173"/>
</dbReference>
<evidence type="ECO:0000313" key="1">
    <source>
        <dbReference type="EMBL" id="SDE84302.1"/>
    </source>
</evidence>
<evidence type="ECO:0000313" key="2">
    <source>
        <dbReference type="Proteomes" id="UP000199344"/>
    </source>
</evidence>
<accession>A0A1G7G860</accession>
<evidence type="ECO:0008006" key="3">
    <source>
        <dbReference type="Google" id="ProtNLM"/>
    </source>
</evidence>
<sequence>MSSYRISDFEFSADAPNFQTILERAHSQKLRPSCLCCPAHPKMYVALIGGEYYLKRMPGTGHAHDPGCASFDPPPELSGLGHVAGAAIVTDDAGDTTLRLDFSLSMRGGRRVRAPGGDTEASSAVANPRKLSLLGTLHYLWDAAGLTKWRPQWQRRNWWIIHRELTGVAQNTGTKAQPFASVLMVPPVYNHERRDELALERRSWLRGLAPQRGKPVPLGIVVAEFKSIEPSQYGRKLKMKHLPDFAFFMDDDLAARFDRLFADKIHAIEAAGDGHLILIATFSIRNNYAEIREIASMTVNEHWIPFDGDREHQLVEALKDRAYAKSLKYNLQSSAPVANALLLDTGAPIALYVPPDGLSADDEETLHDIAEDGVYQPWFWPADEIEMPALPAPAGGGH</sequence>
<dbReference type="RefSeq" id="WP_090525249.1">
    <property type="nucleotide sequence ID" value="NZ_FNAH01000012.1"/>
</dbReference>
<keyword evidence="2" id="KW-1185">Reference proteome</keyword>
<gene>
    <name evidence="1" type="ORF">SAMN05421538_11290</name>
</gene>
<organism evidence="1 2">
    <name type="scientific">Paracoccus isoporae</name>
    <dbReference type="NCBI Taxonomy" id="591205"/>
    <lineage>
        <taxon>Bacteria</taxon>
        <taxon>Pseudomonadati</taxon>
        <taxon>Pseudomonadota</taxon>
        <taxon>Alphaproteobacteria</taxon>
        <taxon>Rhodobacterales</taxon>
        <taxon>Paracoccaceae</taxon>
        <taxon>Paracoccus</taxon>
    </lineage>
</organism>
<dbReference type="OrthoDB" id="7439415at2"/>
<dbReference type="Proteomes" id="UP000199344">
    <property type="component" value="Unassembled WGS sequence"/>
</dbReference>